<evidence type="ECO:0000256" key="3">
    <source>
        <dbReference type="ARBA" id="ARBA00012929"/>
    </source>
</evidence>
<reference evidence="8 9" key="1">
    <citation type="submission" date="2016-07" db="EMBL/GenBank/DDBJ databases">
        <title>Complete genome sequence of Altererythrobacter namhicola JCM 16345T, containing esterase-encoding genes.</title>
        <authorList>
            <person name="Cheng H."/>
            <person name="Wu Y.-H."/>
            <person name="Jian S.-L."/>
            <person name="Huo Y.-Y."/>
            <person name="Wang C.-S."/>
            <person name="Xu X.-W."/>
        </authorList>
    </citation>
    <scope>NUCLEOTIDE SEQUENCE [LARGE SCALE GENOMIC DNA]</scope>
    <source>
        <strain evidence="8 9">JCM 16345</strain>
    </source>
</reference>
<sequence>MKALVTGAKGQLGTALQATAPEGWQVVGVDLAEMDLADPQAIRDVVTREAPDVLFSAGAYTAVDKAESEPDIAQAVNGDAVGHMAQALAAITGGRLVQVSTDFIFDGTRSTPYPVDAEPNPLSVYGATKLSGEAQAGDGAIICRTSWVYAAGGANFVRTMLRLMAERDALSVVSDQIGAPTLATGLAQTLWSLSAVGKPGTFHYQDAGVASWYDFAVAIQEEALALGMLERAIPITPIRTADYPTPATRPAYSVLDTRDTRALTGLPAIHWRTNLRTMLKEEQQLG</sequence>
<dbReference type="Pfam" id="PF04321">
    <property type="entry name" value="RmlD_sub_bind"/>
    <property type="match status" value="1"/>
</dbReference>
<dbReference type="CDD" id="cd05254">
    <property type="entry name" value="dTDP_HR_like_SDR_e"/>
    <property type="match status" value="1"/>
</dbReference>
<accession>A0A1C7D6S4</accession>
<organism evidence="8 9">
    <name type="scientific">Paraurantiacibacter namhicola</name>
    <dbReference type="NCBI Taxonomy" id="645517"/>
    <lineage>
        <taxon>Bacteria</taxon>
        <taxon>Pseudomonadati</taxon>
        <taxon>Pseudomonadota</taxon>
        <taxon>Alphaproteobacteria</taxon>
        <taxon>Sphingomonadales</taxon>
        <taxon>Erythrobacteraceae</taxon>
        <taxon>Paraurantiacibacter</taxon>
    </lineage>
</organism>
<dbReference type="EMBL" id="CP016545">
    <property type="protein sequence ID" value="ANU07157.1"/>
    <property type="molecule type" value="Genomic_DNA"/>
</dbReference>
<comment type="pathway">
    <text evidence="1 6">Carbohydrate biosynthesis; dTDP-L-rhamnose biosynthesis.</text>
</comment>
<comment type="cofactor">
    <cofactor evidence="6">
        <name>Mg(2+)</name>
        <dbReference type="ChEBI" id="CHEBI:18420"/>
    </cofactor>
    <text evidence="6">Binds 1 Mg(2+) ion per monomer.</text>
</comment>
<dbReference type="PATRIC" id="fig|645517.4.peg.840"/>
<comment type="catalytic activity">
    <reaction evidence="5 6">
        <text>dTDP-beta-L-rhamnose + NADP(+) = dTDP-4-dehydro-beta-L-rhamnose + NADPH + H(+)</text>
        <dbReference type="Rhea" id="RHEA:21796"/>
        <dbReference type="ChEBI" id="CHEBI:15378"/>
        <dbReference type="ChEBI" id="CHEBI:57510"/>
        <dbReference type="ChEBI" id="CHEBI:57783"/>
        <dbReference type="ChEBI" id="CHEBI:58349"/>
        <dbReference type="ChEBI" id="CHEBI:62830"/>
        <dbReference type="EC" id="1.1.1.133"/>
    </reaction>
</comment>
<dbReference type="RefSeq" id="WP_067786231.1">
    <property type="nucleotide sequence ID" value="NZ_CP016545.1"/>
</dbReference>
<dbReference type="Gene3D" id="3.90.25.10">
    <property type="entry name" value="UDP-galactose 4-epimerase, domain 1"/>
    <property type="match status" value="1"/>
</dbReference>
<evidence type="ECO:0000259" key="7">
    <source>
        <dbReference type="Pfam" id="PF04321"/>
    </source>
</evidence>
<dbReference type="GO" id="GO:0008831">
    <property type="term" value="F:dTDP-4-dehydrorhamnose reductase activity"/>
    <property type="evidence" value="ECO:0007669"/>
    <property type="project" value="UniProtKB-EC"/>
</dbReference>
<dbReference type="InterPro" id="IPR029903">
    <property type="entry name" value="RmlD-like-bd"/>
</dbReference>
<dbReference type="PANTHER" id="PTHR10491">
    <property type="entry name" value="DTDP-4-DEHYDRORHAMNOSE REDUCTASE"/>
    <property type="match status" value="1"/>
</dbReference>
<gene>
    <name evidence="8" type="primary">rmlD</name>
    <name evidence="8" type="ORF">A6F65_00839</name>
</gene>
<keyword evidence="6 8" id="KW-0560">Oxidoreductase</keyword>
<dbReference type="PANTHER" id="PTHR10491:SF4">
    <property type="entry name" value="METHIONINE ADENOSYLTRANSFERASE 2 SUBUNIT BETA"/>
    <property type="match status" value="1"/>
</dbReference>
<evidence type="ECO:0000313" key="9">
    <source>
        <dbReference type="Proteomes" id="UP000092698"/>
    </source>
</evidence>
<comment type="function">
    <text evidence="6">Catalyzes the reduction of dTDP-6-deoxy-L-lyxo-4-hexulose to yield dTDP-L-rhamnose.</text>
</comment>
<dbReference type="AlphaFoldDB" id="A0A1C7D6S4"/>
<dbReference type="Proteomes" id="UP000092698">
    <property type="component" value="Chromosome"/>
</dbReference>
<dbReference type="OrthoDB" id="9803892at2"/>
<evidence type="ECO:0000256" key="1">
    <source>
        <dbReference type="ARBA" id="ARBA00004781"/>
    </source>
</evidence>
<evidence type="ECO:0000256" key="5">
    <source>
        <dbReference type="ARBA" id="ARBA00048200"/>
    </source>
</evidence>
<dbReference type="Gene3D" id="3.40.50.720">
    <property type="entry name" value="NAD(P)-binding Rossmann-like Domain"/>
    <property type="match status" value="1"/>
</dbReference>
<keyword evidence="6" id="KW-0521">NADP</keyword>
<proteinExistence type="inferred from homology"/>
<protein>
    <recommendedName>
        <fullName evidence="4 6">dTDP-4-dehydrorhamnose reductase</fullName>
        <ecNumber evidence="3 6">1.1.1.133</ecNumber>
    </recommendedName>
</protein>
<feature type="domain" description="RmlD-like substrate binding" evidence="7">
    <location>
        <begin position="1"/>
        <end position="282"/>
    </location>
</feature>
<dbReference type="STRING" id="645517.A6F65_00839"/>
<dbReference type="InterPro" id="IPR036291">
    <property type="entry name" value="NAD(P)-bd_dom_sf"/>
</dbReference>
<dbReference type="NCBIfam" id="TIGR01214">
    <property type="entry name" value="rmlD"/>
    <property type="match status" value="1"/>
</dbReference>
<dbReference type="GO" id="GO:0005829">
    <property type="term" value="C:cytosol"/>
    <property type="evidence" value="ECO:0007669"/>
    <property type="project" value="TreeGrafter"/>
</dbReference>
<dbReference type="KEGG" id="anh:A6F65_00839"/>
<keyword evidence="9" id="KW-1185">Reference proteome</keyword>
<dbReference type="InterPro" id="IPR005913">
    <property type="entry name" value="dTDP_dehydrorham_reduct"/>
</dbReference>
<dbReference type="UniPathway" id="UPA00124"/>
<evidence type="ECO:0000256" key="4">
    <source>
        <dbReference type="ARBA" id="ARBA00017099"/>
    </source>
</evidence>
<name>A0A1C7D6S4_9SPHN</name>
<comment type="similarity">
    <text evidence="2 6">Belongs to the dTDP-4-dehydrorhamnose reductase family.</text>
</comment>
<evidence type="ECO:0000313" key="8">
    <source>
        <dbReference type="EMBL" id="ANU07157.1"/>
    </source>
</evidence>
<evidence type="ECO:0000256" key="2">
    <source>
        <dbReference type="ARBA" id="ARBA00010944"/>
    </source>
</evidence>
<dbReference type="SUPFAM" id="SSF51735">
    <property type="entry name" value="NAD(P)-binding Rossmann-fold domains"/>
    <property type="match status" value="1"/>
</dbReference>
<dbReference type="GO" id="GO:0019305">
    <property type="term" value="P:dTDP-rhamnose biosynthetic process"/>
    <property type="evidence" value="ECO:0007669"/>
    <property type="project" value="UniProtKB-UniPathway"/>
</dbReference>
<dbReference type="EC" id="1.1.1.133" evidence="3 6"/>
<evidence type="ECO:0000256" key="6">
    <source>
        <dbReference type="RuleBase" id="RU364082"/>
    </source>
</evidence>